<dbReference type="EMBL" id="CM056805">
    <property type="protein sequence ID" value="KAJ8707301.1"/>
    <property type="molecule type" value="Genomic_DNA"/>
</dbReference>
<gene>
    <name evidence="1" type="ORF">PYW08_011435</name>
</gene>
<evidence type="ECO:0000313" key="2">
    <source>
        <dbReference type="Proteomes" id="UP001231649"/>
    </source>
</evidence>
<protein>
    <submittedName>
        <fullName evidence="1">Uncharacterized protein</fullName>
    </submittedName>
</protein>
<reference evidence="1" key="1">
    <citation type="submission" date="2023-03" db="EMBL/GenBank/DDBJ databases">
        <title>Chromosome-level genomes of two armyworms, Mythimna separata and Mythimna loreyi, provide insights into the biosynthesis and reception of sex pheromones.</title>
        <authorList>
            <person name="Zhao H."/>
        </authorList>
    </citation>
    <scope>NUCLEOTIDE SEQUENCE</scope>
    <source>
        <strain evidence="1">BeijingLab</strain>
    </source>
</reference>
<accession>A0ACC2Q3I9</accession>
<name>A0ACC2Q3I9_9NEOP</name>
<sequence length="187" mass="21338">MWHKNGILTGGHQCPMWVIYWRSPLSKVAQKWNSCWRSPLSNVTKWNSYWGSPMSDVGHLLAVTTVQCSTKMEFLLVVTNVRCGSFTGGYHCPMSQNGILTGGHQCPMWVIYWRSPLSNMATKAQRTHKGAVERNRRQQFNNIKPYLTLTTLTYGLQKNKFTCGARSAFKLLQEHARECLYTVCQGS</sequence>
<organism evidence="1 2">
    <name type="scientific">Mythimna loreyi</name>
    <dbReference type="NCBI Taxonomy" id="667449"/>
    <lineage>
        <taxon>Eukaryota</taxon>
        <taxon>Metazoa</taxon>
        <taxon>Ecdysozoa</taxon>
        <taxon>Arthropoda</taxon>
        <taxon>Hexapoda</taxon>
        <taxon>Insecta</taxon>
        <taxon>Pterygota</taxon>
        <taxon>Neoptera</taxon>
        <taxon>Endopterygota</taxon>
        <taxon>Lepidoptera</taxon>
        <taxon>Glossata</taxon>
        <taxon>Ditrysia</taxon>
        <taxon>Noctuoidea</taxon>
        <taxon>Noctuidae</taxon>
        <taxon>Noctuinae</taxon>
        <taxon>Hadenini</taxon>
        <taxon>Mythimna</taxon>
    </lineage>
</organism>
<dbReference type="Proteomes" id="UP001231649">
    <property type="component" value="Chromosome 29"/>
</dbReference>
<comment type="caution">
    <text evidence="1">The sequence shown here is derived from an EMBL/GenBank/DDBJ whole genome shotgun (WGS) entry which is preliminary data.</text>
</comment>
<keyword evidence="2" id="KW-1185">Reference proteome</keyword>
<evidence type="ECO:0000313" key="1">
    <source>
        <dbReference type="EMBL" id="KAJ8707301.1"/>
    </source>
</evidence>
<proteinExistence type="predicted"/>